<dbReference type="Proteomes" id="UP000747542">
    <property type="component" value="Unassembled WGS sequence"/>
</dbReference>
<dbReference type="AlphaFoldDB" id="A0A8J5JTS3"/>
<accession>A0A8J5JTS3</accession>
<dbReference type="EMBL" id="JAHLQT010025553">
    <property type="protein sequence ID" value="KAG7164162.1"/>
    <property type="molecule type" value="Genomic_DNA"/>
</dbReference>
<evidence type="ECO:0000313" key="3">
    <source>
        <dbReference type="Proteomes" id="UP000747542"/>
    </source>
</evidence>
<organism evidence="2 3">
    <name type="scientific">Homarus americanus</name>
    <name type="common">American lobster</name>
    <dbReference type="NCBI Taxonomy" id="6706"/>
    <lineage>
        <taxon>Eukaryota</taxon>
        <taxon>Metazoa</taxon>
        <taxon>Ecdysozoa</taxon>
        <taxon>Arthropoda</taxon>
        <taxon>Crustacea</taxon>
        <taxon>Multicrustacea</taxon>
        <taxon>Malacostraca</taxon>
        <taxon>Eumalacostraca</taxon>
        <taxon>Eucarida</taxon>
        <taxon>Decapoda</taxon>
        <taxon>Pleocyemata</taxon>
        <taxon>Astacidea</taxon>
        <taxon>Nephropoidea</taxon>
        <taxon>Nephropidae</taxon>
        <taxon>Homarus</taxon>
    </lineage>
</organism>
<gene>
    <name evidence="2" type="ORF">Hamer_G014295</name>
</gene>
<sequence length="178" mass="20014">MADTSVFSIEERLVASVWVHERKRNGKTMADIQTDFSERFGKDPPSIQTLTTWEKKVFESGSVLDKKRSGRPSSRQHQVQTVEESCSHSPNKSLRKRSSELGLPASTVNKIIKKDLGLQTHQPSCVSELRDSDCKKVHIDVLDVKLPQELNCVIEQTDNDHNKGHISVLDVKLPQGTL</sequence>
<proteinExistence type="predicted"/>
<evidence type="ECO:0000313" key="2">
    <source>
        <dbReference type="EMBL" id="KAG7164162.1"/>
    </source>
</evidence>
<feature type="region of interest" description="Disordered" evidence="1">
    <location>
        <begin position="64"/>
        <end position="99"/>
    </location>
</feature>
<feature type="compositionally biased region" description="Polar residues" evidence="1">
    <location>
        <begin position="71"/>
        <end position="92"/>
    </location>
</feature>
<keyword evidence="3" id="KW-1185">Reference proteome</keyword>
<protein>
    <recommendedName>
        <fullName evidence="4">DUF4817 domain-containing protein</fullName>
    </recommendedName>
</protein>
<evidence type="ECO:0000256" key="1">
    <source>
        <dbReference type="SAM" id="MobiDB-lite"/>
    </source>
</evidence>
<reference evidence="2" key="1">
    <citation type="journal article" date="2021" name="Sci. Adv.">
        <title>The American lobster genome reveals insights on longevity, neural, and immune adaptations.</title>
        <authorList>
            <person name="Polinski J.M."/>
            <person name="Zimin A.V."/>
            <person name="Clark K.F."/>
            <person name="Kohn A.B."/>
            <person name="Sadowski N."/>
            <person name="Timp W."/>
            <person name="Ptitsyn A."/>
            <person name="Khanna P."/>
            <person name="Romanova D.Y."/>
            <person name="Williams P."/>
            <person name="Greenwood S.J."/>
            <person name="Moroz L.L."/>
            <person name="Walt D.R."/>
            <person name="Bodnar A.G."/>
        </authorList>
    </citation>
    <scope>NUCLEOTIDE SEQUENCE</scope>
    <source>
        <strain evidence="2">GMGI-L3</strain>
    </source>
</reference>
<name>A0A8J5JTS3_HOMAM</name>
<comment type="caution">
    <text evidence="2">The sequence shown here is derived from an EMBL/GenBank/DDBJ whole genome shotgun (WGS) entry which is preliminary data.</text>
</comment>
<evidence type="ECO:0008006" key="4">
    <source>
        <dbReference type="Google" id="ProtNLM"/>
    </source>
</evidence>